<dbReference type="GO" id="GO:0003700">
    <property type="term" value="F:DNA-binding transcription factor activity"/>
    <property type="evidence" value="ECO:0007669"/>
    <property type="project" value="TreeGrafter"/>
</dbReference>
<evidence type="ECO:0000313" key="8">
    <source>
        <dbReference type="Proteomes" id="UP000093757"/>
    </source>
</evidence>
<evidence type="ECO:0000256" key="4">
    <source>
        <dbReference type="PROSITE-ProRule" id="PRU00335"/>
    </source>
</evidence>
<dbReference type="InterPro" id="IPR001647">
    <property type="entry name" value="HTH_TetR"/>
</dbReference>
<dbReference type="InterPro" id="IPR009057">
    <property type="entry name" value="Homeodomain-like_sf"/>
</dbReference>
<name>A0A1A6BI20_MYCGO</name>
<gene>
    <name evidence="6" type="ORF">A9W98_17290</name>
    <name evidence="7" type="ORF">AWC08_15950</name>
</gene>
<evidence type="ECO:0000256" key="1">
    <source>
        <dbReference type="ARBA" id="ARBA00023015"/>
    </source>
</evidence>
<dbReference type="PROSITE" id="PS50977">
    <property type="entry name" value="HTH_TETR_2"/>
    <property type="match status" value="1"/>
</dbReference>
<dbReference type="Proteomes" id="UP000093757">
    <property type="component" value="Unassembled WGS sequence"/>
</dbReference>
<dbReference type="Pfam" id="PF00440">
    <property type="entry name" value="TetR_N"/>
    <property type="match status" value="1"/>
</dbReference>
<dbReference type="AlphaFoldDB" id="A0A1A6BI20"/>
<feature type="DNA-binding region" description="H-T-H motif" evidence="4">
    <location>
        <begin position="33"/>
        <end position="52"/>
    </location>
</feature>
<dbReference type="InterPro" id="IPR036271">
    <property type="entry name" value="Tet_transcr_reg_TetR-rel_C_sf"/>
</dbReference>
<keyword evidence="9" id="KW-1185">Reference proteome</keyword>
<dbReference type="InterPro" id="IPR023772">
    <property type="entry name" value="DNA-bd_HTH_TetR-type_CS"/>
</dbReference>
<dbReference type="PROSITE" id="PS01081">
    <property type="entry name" value="HTH_TETR_1"/>
    <property type="match status" value="1"/>
</dbReference>
<evidence type="ECO:0000313" key="9">
    <source>
        <dbReference type="Proteomes" id="UP000193928"/>
    </source>
</evidence>
<dbReference type="Gene3D" id="1.10.357.10">
    <property type="entry name" value="Tetracycline Repressor, domain 2"/>
    <property type="match status" value="1"/>
</dbReference>
<evidence type="ECO:0000313" key="6">
    <source>
        <dbReference type="EMBL" id="OBS01978.1"/>
    </source>
</evidence>
<evidence type="ECO:0000313" key="7">
    <source>
        <dbReference type="EMBL" id="ORV95040.1"/>
    </source>
</evidence>
<dbReference type="EMBL" id="MAEM01000233">
    <property type="protein sequence ID" value="OBS01978.1"/>
    <property type="molecule type" value="Genomic_DNA"/>
</dbReference>
<dbReference type="SUPFAM" id="SSF46689">
    <property type="entry name" value="Homeodomain-like"/>
    <property type="match status" value="1"/>
</dbReference>
<keyword evidence="1" id="KW-0805">Transcription regulation</keyword>
<accession>A0A1A6BI20</accession>
<dbReference type="SUPFAM" id="SSF48498">
    <property type="entry name" value="Tetracyclin repressor-like, C-terminal domain"/>
    <property type="match status" value="1"/>
</dbReference>
<protein>
    <submittedName>
        <fullName evidence="6">TetR family transcriptional regulator</fullName>
    </submittedName>
</protein>
<dbReference type="GO" id="GO:0000976">
    <property type="term" value="F:transcription cis-regulatory region binding"/>
    <property type="evidence" value="ECO:0007669"/>
    <property type="project" value="TreeGrafter"/>
</dbReference>
<evidence type="ECO:0000256" key="3">
    <source>
        <dbReference type="ARBA" id="ARBA00023163"/>
    </source>
</evidence>
<dbReference type="PANTHER" id="PTHR30055:SF234">
    <property type="entry name" value="HTH-TYPE TRANSCRIPTIONAL REGULATOR BETI"/>
    <property type="match status" value="1"/>
</dbReference>
<feature type="domain" description="HTH tetR-type" evidence="5">
    <location>
        <begin position="10"/>
        <end position="70"/>
    </location>
</feature>
<reference evidence="6 8" key="2">
    <citation type="submission" date="2016-06" db="EMBL/GenBank/DDBJ databases">
        <authorList>
            <person name="Kjaerup R.B."/>
            <person name="Dalgaard T.S."/>
            <person name="Juul-Madsen H.R."/>
        </authorList>
    </citation>
    <scope>NUCLEOTIDE SEQUENCE [LARGE SCALE GENOMIC DNA]</scope>
    <source>
        <strain evidence="6 8">1245752.6</strain>
    </source>
</reference>
<proteinExistence type="predicted"/>
<dbReference type="InterPro" id="IPR050109">
    <property type="entry name" value="HTH-type_TetR-like_transc_reg"/>
</dbReference>
<reference evidence="7 9" key="1">
    <citation type="submission" date="2016-01" db="EMBL/GenBank/DDBJ databases">
        <title>The new phylogeny of the genus Mycobacterium.</title>
        <authorList>
            <person name="Tarcisio F."/>
            <person name="Conor M."/>
            <person name="Antonella G."/>
            <person name="Elisabetta G."/>
            <person name="Giulia F.S."/>
            <person name="Sara T."/>
            <person name="Anna F."/>
            <person name="Clotilde B."/>
            <person name="Roberto B."/>
            <person name="Veronica D.S."/>
            <person name="Fabio R."/>
            <person name="Monica P."/>
            <person name="Olivier J."/>
            <person name="Enrico T."/>
            <person name="Nicola S."/>
        </authorList>
    </citation>
    <scope>NUCLEOTIDE SEQUENCE [LARGE SCALE GENOMIC DNA]</scope>
    <source>
        <strain evidence="7 9">DSM 44160</strain>
    </source>
</reference>
<comment type="caution">
    <text evidence="6">The sequence shown here is derived from an EMBL/GenBank/DDBJ whole genome shotgun (WGS) entry which is preliminary data.</text>
</comment>
<dbReference type="PANTHER" id="PTHR30055">
    <property type="entry name" value="HTH-TYPE TRANSCRIPTIONAL REGULATOR RUTR"/>
    <property type="match status" value="1"/>
</dbReference>
<dbReference type="Proteomes" id="UP000193928">
    <property type="component" value="Unassembled WGS sequence"/>
</dbReference>
<evidence type="ECO:0000256" key="2">
    <source>
        <dbReference type="ARBA" id="ARBA00023125"/>
    </source>
</evidence>
<organism evidence="6 8">
    <name type="scientific">Mycobacterium gordonae</name>
    <dbReference type="NCBI Taxonomy" id="1778"/>
    <lineage>
        <taxon>Bacteria</taxon>
        <taxon>Bacillati</taxon>
        <taxon>Actinomycetota</taxon>
        <taxon>Actinomycetes</taxon>
        <taxon>Mycobacteriales</taxon>
        <taxon>Mycobacteriaceae</taxon>
        <taxon>Mycobacterium</taxon>
    </lineage>
</organism>
<evidence type="ECO:0000259" key="5">
    <source>
        <dbReference type="PROSITE" id="PS50977"/>
    </source>
</evidence>
<dbReference type="OrthoDB" id="4539007at2"/>
<sequence>MARTQQQRREETVGRLLQACIDTIVEVGYARASAALITNRAGVSVGALFRHFETMGDFMAATAAEVLRRQLEIFTKQVTEIPADRSAPQAVLEILHDVTTSPTHAVLYELLVAARTDDKLRATLQDELGQYSAKVNEVAREMPGADGFVDDTLPVVVALLTNLFDGAAVVEGVLPRPEIAERRIPLLSALITAVWRPPS</sequence>
<dbReference type="EMBL" id="LQOY01000025">
    <property type="protein sequence ID" value="ORV95040.1"/>
    <property type="molecule type" value="Genomic_DNA"/>
</dbReference>
<keyword evidence="2 4" id="KW-0238">DNA-binding</keyword>
<dbReference type="RefSeq" id="WP_065133750.1">
    <property type="nucleotide sequence ID" value="NZ_JACKSU010000020.1"/>
</dbReference>
<keyword evidence="3" id="KW-0804">Transcription</keyword>